<evidence type="ECO:0000256" key="4">
    <source>
        <dbReference type="SAM" id="MobiDB-lite"/>
    </source>
</evidence>
<evidence type="ECO:0000256" key="1">
    <source>
        <dbReference type="ARBA" id="ARBA00022448"/>
    </source>
</evidence>
<dbReference type="InterPro" id="IPR006889">
    <property type="entry name" value="Bunya_NSM"/>
</dbReference>
<feature type="coiled-coil region" evidence="3">
    <location>
        <begin position="262"/>
        <end position="293"/>
    </location>
</feature>
<keyword evidence="2" id="KW-0916">Viral movement protein</keyword>
<organism evidence="5">
    <name type="scientific">Tomato spotted wilt virus</name>
    <name type="common">TSWV</name>
    <dbReference type="NCBI Taxonomy" id="3052585"/>
    <lineage>
        <taxon>Viruses</taxon>
        <taxon>Riboviria</taxon>
        <taxon>Orthornavirae</taxon>
        <taxon>Negarnaviricota</taxon>
        <taxon>Polyploviricotina</taxon>
        <taxon>Bunyaviricetes</taxon>
        <taxon>Elliovirales</taxon>
        <taxon>Tospoviridae</taxon>
        <taxon>Orthotospovirus</taxon>
    </lineage>
</organism>
<dbReference type="GO" id="GO:0046740">
    <property type="term" value="P:transport of virus in host, cell to cell"/>
    <property type="evidence" value="ECO:0007669"/>
    <property type="project" value="UniProtKB-KW"/>
</dbReference>
<feature type="region of interest" description="Disordered" evidence="4">
    <location>
        <begin position="1"/>
        <end position="22"/>
    </location>
</feature>
<sequence length="306" mass="34218">MLTFFGNKGSSKSARKDEGPLVSLAKHNGNVEVSKPWSSSDEKLALTKAMDTSKGKILLNTEGTSSFGTYESDSITESEGYDLSARMIVDTNHHISNWKNDLFVGNGKQNANKVIKICPTWDSRKQYMMISRIVIWVCPTIPNPTGKLVVALVDPNMPSEKQIILKGQGTITDPICFVFYLNWSIPKMNNTPENCCQLHLMCSQEYKKGVSFGSVMYSWTKEFCDSPRADKDKSCMVIPLNRAIRARSQAFIEACKLIIPKGNSEKQIKKQLKKQLKELSSNLERSVEEEEEGVSDNVAQLSFDGI</sequence>
<evidence type="ECO:0000313" key="5">
    <source>
        <dbReference type="EMBL" id="AXA12995.1"/>
    </source>
</evidence>
<evidence type="ECO:0000256" key="2">
    <source>
        <dbReference type="ARBA" id="ARBA00023031"/>
    </source>
</evidence>
<proteinExistence type="predicted"/>
<name>A0A2Z4WWD0_TSWV</name>
<dbReference type="PIRSF" id="PIRSF003959">
    <property type="entry name" value="NS-M_TospoV"/>
    <property type="match status" value="1"/>
</dbReference>
<organismHost>
    <name type="scientific">Frankliniella occidentalis</name>
    <name type="common">Western flower thrips</name>
    <name type="synonym">Euthrips occidentalis</name>
    <dbReference type="NCBI Taxonomy" id="133901"/>
</organismHost>
<reference evidence="5" key="1">
    <citation type="submission" date="2017-05" db="EMBL/GenBank/DDBJ databases">
        <title>Molecular characterization of tomato spotted wilt virus population in Korea.</title>
        <authorList>
            <person name="Kwon S.-J."/>
            <person name="Yoon J.-Y."/>
            <person name="Cho I.-S."/>
            <person name="Chung B.-N."/>
        </authorList>
    </citation>
    <scope>NUCLEOTIDE SEQUENCE</scope>
    <source>
        <strain evidence="5">DY</strain>
    </source>
</reference>
<organismHost>
    <name type="scientific">Scirtothrips dorsalis</name>
    <name type="common">Chilli thrips</name>
    <dbReference type="NCBI Taxonomy" id="163899"/>
</organismHost>
<keyword evidence="1" id="KW-0813">Transport</keyword>
<accession>A0A2Z4WWD0</accession>
<protein>
    <submittedName>
        <fullName evidence="5">Non-structural protein</fullName>
    </submittedName>
</protein>
<dbReference type="EMBL" id="MF159052">
    <property type="protein sequence ID" value="AXA12995.1"/>
    <property type="molecule type" value="Genomic_RNA"/>
</dbReference>
<dbReference type="InterPro" id="IPR000603">
    <property type="entry name" value="MPV"/>
</dbReference>
<gene>
    <name evidence="5" type="primary">NSm</name>
</gene>
<keyword evidence="3" id="KW-0175">Coiled coil</keyword>
<organismHost>
    <name type="scientific">Solanum lycopersicum</name>
    <name type="common">Tomato</name>
    <name type="synonym">Lycopersicon esculentum</name>
    <dbReference type="NCBI Taxonomy" id="4081"/>
</organismHost>
<dbReference type="Pfam" id="PF00803">
    <property type="entry name" value="3A"/>
    <property type="match status" value="1"/>
</dbReference>
<organismHost>
    <name type="scientific">Thrips tabaci</name>
    <dbReference type="NCBI Taxonomy" id="161014"/>
</organismHost>
<evidence type="ECO:0000256" key="3">
    <source>
        <dbReference type="SAM" id="Coils"/>
    </source>
</evidence>